<evidence type="ECO:0000256" key="10">
    <source>
        <dbReference type="ARBA" id="ARBA00023293"/>
    </source>
</evidence>
<evidence type="ECO:0000256" key="6">
    <source>
        <dbReference type="ARBA" id="ARBA00022989"/>
    </source>
</evidence>
<dbReference type="InterPro" id="IPR011009">
    <property type="entry name" value="Kinase-like_dom_sf"/>
</dbReference>
<keyword evidence="10" id="KW-0141">cGMP biosynthesis</keyword>
<dbReference type="PROSITE" id="PS50011">
    <property type="entry name" value="PROTEIN_KINASE_DOM"/>
    <property type="match status" value="1"/>
</dbReference>
<dbReference type="SUPFAM" id="SSF53850">
    <property type="entry name" value="Periplasmic binding protein-like II"/>
    <property type="match status" value="1"/>
</dbReference>
<dbReference type="SMART" id="SM00044">
    <property type="entry name" value="CYCc"/>
    <property type="match status" value="1"/>
</dbReference>
<evidence type="ECO:0000313" key="15">
    <source>
        <dbReference type="RefSeq" id="XP_014665097.1"/>
    </source>
</evidence>
<evidence type="ECO:0000313" key="14">
    <source>
        <dbReference type="Proteomes" id="UP000695022"/>
    </source>
</evidence>
<dbReference type="EC" id="4.6.1.2" evidence="3"/>
<gene>
    <name evidence="15" type="primary">LOC106807304</name>
</gene>
<keyword evidence="8" id="KW-0325">Glycoprotein</keyword>
<evidence type="ECO:0000256" key="9">
    <source>
        <dbReference type="ARBA" id="ARBA00023239"/>
    </source>
</evidence>
<evidence type="ECO:0000259" key="12">
    <source>
        <dbReference type="PROSITE" id="PS50011"/>
    </source>
</evidence>
<keyword evidence="7 11" id="KW-0472">Membrane</keyword>
<evidence type="ECO:0000256" key="1">
    <source>
        <dbReference type="ARBA" id="ARBA00001436"/>
    </source>
</evidence>
<evidence type="ECO:0000256" key="7">
    <source>
        <dbReference type="ARBA" id="ARBA00023136"/>
    </source>
</evidence>
<dbReference type="SUPFAM" id="SSF56112">
    <property type="entry name" value="Protein kinase-like (PK-like)"/>
    <property type="match status" value="1"/>
</dbReference>
<sequence length="846" mass="92702">MAIEGEVGAGDGATLAIGGYVGVWEGATLVIEKEVYDDCTPPSAVVLVYNLPGVADLNLTQQLIVGIYNGSYTWWNDTELVAANPSVRLPSVPILPVARADASGTTNVFTSALCRFSRDWNATYGRFHKGADDDVGGTMRRWPPQVALLLGVRNRGMVGLVLSLPHTIGYLSLADAGEAGLRYARVTNHAGVYVTPGAAALLSAQEPRQLGKRLTSDLVDTHHADSYPFATYSYFIVRMRTMRDCSAAAELVRYVTWLATSNEAHMLVNSKGFVGLSDPVAELVVNRVVKVMTCEGESVYERVLRQQKQEALASQSWFGAVAVGVPVAVALLAVLVGLIARQQYLINAKTFRDEWFIAQQHLHVPPGNYASTPSVGSTSTSIRPDAIWGEMPVTLNLLPASLRRGRLRWATRRLLVSMRESVVHENVARLHGVTSVGADERLVAVVEFASKGSLRDRLYVGSFPTERSISFSLATDIFAGLQYLHGQRVVHGDVTAACCVVDARWNVRIAGWEWQPVERSEAREIRMLHCCRRRAVAPDVMGGYADIGDDDDSTRRLYRSPARLRMPRSAATRADDVYSAAVVVHEIFTGQPPFADQLATATPRQVAQRIIADGLRPSLSEPTLPRTVRELLRACLSLEPTRRPTAKKARATVAGANPNQRGIVDAMLLSQEKYTKQLETMLAERTVELETVTHNMEQLLERMLPAGLAARLARGEPVVPEYFESATIYFGDIVDFTSIAAAASALDVVNLLNTLYGEFDGIVEQQDLYKVETVDVCYQYRDEVIPPLEDILLGHSRKAETRIAHDTEARRSDIEIGLRAGSSRLFPPVAPAYGCELVSGPPVRVK</sequence>
<dbReference type="PANTHER" id="PTHR11920">
    <property type="entry name" value="GUANYLYL CYCLASE"/>
    <property type="match status" value="1"/>
</dbReference>
<protein>
    <recommendedName>
        <fullName evidence="3">guanylate cyclase</fullName>
        <ecNumber evidence="3">4.6.1.2</ecNumber>
    </recommendedName>
</protein>
<dbReference type="Gene3D" id="3.30.70.1230">
    <property type="entry name" value="Nucleotide cyclase"/>
    <property type="match status" value="1"/>
</dbReference>
<dbReference type="Pfam" id="PF00211">
    <property type="entry name" value="Guanylate_cyc"/>
    <property type="match status" value="1"/>
</dbReference>
<dbReference type="InterPro" id="IPR029787">
    <property type="entry name" value="Nucleotide_cyclase"/>
</dbReference>
<keyword evidence="9" id="KW-0456">Lyase</keyword>
<dbReference type="Gene3D" id="1.10.510.10">
    <property type="entry name" value="Transferase(Phosphotransferase) domain 1"/>
    <property type="match status" value="1"/>
</dbReference>
<dbReference type="InterPro" id="IPR050401">
    <property type="entry name" value="Cyclic_nucleotide_synthase"/>
</dbReference>
<accession>A0ABM1DYS6</accession>
<dbReference type="GeneID" id="106807304"/>
<dbReference type="Pfam" id="PF00069">
    <property type="entry name" value="Pkinase"/>
    <property type="match status" value="1"/>
</dbReference>
<feature type="domain" description="Guanylate cyclase" evidence="13">
    <location>
        <begin position="727"/>
        <end position="778"/>
    </location>
</feature>
<reference evidence="15" key="1">
    <citation type="submission" date="2025-08" db="UniProtKB">
        <authorList>
            <consortium name="RefSeq"/>
        </authorList>
    </citation>
    <scope>IDENTIFICATION</scope>
</reference>
<dbReference type="PANTHER" id="PTHR11920:SF501">
    <property type="entry name" value="GUANYLATE CYCLASE 32E"/>
    <property type="match status" value="1"/>
</dbReference>
<evidence type="ECO:0000259" key="13">
    <source>
        <dbReference type="PROSITE" id="PS50125"/>
    </source>
</evidence>
<dbReference type="RefSeq" id="XP_014665097.1">
    <property type="nucleotide sequence ID" value="XM_014809611.1"/>
</dbReference>
<comment type="subcellular location">
    <subcellularLocation>
        <location evidence="2">Membrane</location>
        <topology evidence="2">Single-pass membrane protein</topology>
    </subcellularLocation>
</comment>
<evidence type="ECO:0000256" key="5">
    <source>
        <dbReference type="ARBA" id="ARBA00022741"/>
    </source>
</evidence>
<dbReference type="SUPFAM" id="SSF55073">
    <property type="entry name" value="Nucleotide cyclase"/>
    <property type="match status" value="1"/>
</dbReference>
<evidence type="ECO:0000256" key="4">
    <source>
        <dbReference type="ARBA" id="ARBA00022692"/>
    </source>
</evidence>
<keyword evidence="5" id="KW-0547">Nucleotide-binding</keyword>
<keyword evidence="6 11" id="KW-1133">Transmembrane helix</keyword>
<dbReference type="Proteomes" id="UP000695022">
    <property type="component" value="Unplaced"/>
</dbReference>
<dbReference type="InterPro" id="IPR000719">
    <property type="entry name" value="Prot_kinase_dom"/>
</dbReference>
<comment type="catalytic activity">
    <reaction evidence="1">
        <text>GTP = 3',5'-cyclic GMP + diphosphate</text>
        <dbReference type="Rhea" id="RHEA:13665"/>
        <dbReference type="ChEBI" id="CHEBI:33019"/>
        <dbReference type="ChEBI" id="CHEBI:37565"/>
        <dbReference type="ChEBI" id="CHEBI:57746"/>
        <dbReference type="EC" id="4.6.1.2"/>
    </reaction>
</comment>
<dbReference type="Pfam" id="PF12849">
    <property type="entry name" value="PBP_like_2"/>
    <property type="match status" value="1"/>
</dbReference>
<keyword evidence="14" id="KW-1185">Reference proteome</keyword>
<name>A0ABM1DYS6_PRICU</name>
<dbReference type="PROSITE" id="PS50125">
    <property type="entry name" value="GUANYLATE_CYCLASE_2"/>
    <property type="match status" value="1"/>
</dbReference>
<evidence type="ECO:0000256" key="11">
    <source>
        <dbReference type="SAM" id="Phobius"/>
    </source>
</evidence>
<dbReference type="Gene3D" id="3.40.190.10">
    <property type="entry name" value="Periplasmic binding protein-like II"/>
    <property type="match status" value="1"/>
</dbReference>
<evidence type="ECO:0000256" key="8">
    <source>
        <dbReference type="ARBA" id="ARBA00023180"/>
    </source>
</evidence>
<proteinExistence type="predicted"/>
<keyword evidence="4 11" id="KW-0812">Transmembrane</keyword>
<dbReference type="InterPro" id="IPR024370">
    <property type="entry name" value="PBP_domain"/>
</dbReference>
<evidence type="ECO:0000256" key="2">
    <source>
        <dbReference type="ARBA" id="ARBA00004167"/>
    </source>
</evidence>
<organism evidence="14 15">
    <name type="scientific">Priapulus caudatus</name>
    <name type="common">Priapulid worm</name>
    <dbReference type="NCBI Taxonomy" id="37621"/>
    <lineage>
        <taxon>Eukaryota</taxon>
        <taxon>Metazoa</taxon>
        <taxon>Ecdysozoa</taxon>
        <taxon>Scalidophora</taxon>
        <taxon>Priapulida</taxon>
        <taxon>Priapulimorpha</taxon>
        <taxon>Priapulimorphida</taxon>
        <taxon>Priapulidae</taxon>
        <taxon>Priapulus</taxon>
    </lineage>
</organism>
<feature type="transmembrane region" description="Helical" evidence="11">
    <location>
        <begin position="317"/>
        <end position="340"/>
    </location>
</feature>
<feature type="domain" description="Protein kinase" evidence="12">
    <location>
        <begin position="289"/>
        <end position="653"/>
    </location>
</feature>
<dbReference type="InterPro" id="IPR001054">
    <property type="entry name" value="A/G_cyclase"/>
</dbReference>
<evidence type="ECO:0000256" key="3">
    <source>
        <dbReference type="ARBA" id="ARBA00012202"/>
    </source>
</evidence>